<name>A0A167P0S6_9HYPO</name>
<evidence type="ECO:0000259" key="5">
    <source>
        <dbReference type="Pfam" id="PF04003"/>
    </source>
</evidence>
<feature type="domain" description="Small-subunit processome Utp12" evidence="5">
    <location>
        <begin position="223"/>
        <end position="323"/>
    </location>
</feature>
<accession>A0A167P0S6</accession>
<gene>
    <name evidence="6" type="ORF">SPI_07773</name>
</gene>
<proteinExistence type="inferred from homology"/>
<comment type="caution">
    <text evidence="6">The sequence shown here is derived from an EMBL/GenBank/DDBJ whole genome shotgun (WGS) entry which is preliminary data.</text>
</comment>
<protein>
    <submittedName>
        <fullName evidence="6">Small nucleolar ribonucleoprotein complex component</fullName>
    </submittedName>
</protein>
<comment type="subcellular location">
    <subcellularLocation>
        <location evidence="1">Nucleus</location>
    </subcellularLocation>
</comment>
<dbReference type="Proteomes" id="UP000076874">
    <property type="component" value="Unassembled WGS sequence"/>
</dbReference>
<dbReference type="GO" id="GO:0005730">
    <property type="term" value="C:nucleolus"/>
    <property type="evidence" value="ECO:0007669"/>
    <property type="project" value="TreeGrafter"/>
</dbReference>
<evidence type="ECO:0000256" key="2">
    <source>
        <dbReference type="ARBA" id="ARBA00023242"/>
    </source>
</evidence>
<organism evidence="6 7">
    <name type="scientific">Niveomyces insectorum RCEF 264</name>
    <dbReference type="NCBI Taxonomy" id="1081102"/>
    <lineage>
        <taxon>Eukaryota</taxon>
        <taxon>Fungi</taxon>
        <taxon>Dikarya</taxon>
        <taxon>Ascomycota</taxon>
        <taxon>Pezizomycotina</taxon>
        <taxon>Sordariomycetes</taxon>
        <taxon>Hypocreomycetidae</taxon>
        <taxon>Hypocreales</taxon>
        <taxon>Cordycipitaceae</taxon>
        <taxon>Niveomyces</taxon>
    </lineage>
</organism>
<dbReference type="OrthoDB" id="30195at2759"/>
<dbReference type="InterPro" id="IPR007148">
    <property type="entry name" value="SSU_processome_Utp12"/>
</dbReference>
<evidence type="ECO:0000313" key="7">
    <source>
        <dbReference type="Proteomes" id="UP000076874"/>
    </source>
</evidence>
<evidence type="ECO:0000256" key="3">
    <source>
        <dbReference type="ARBA" id="ARBA00038335"/>
    </source>
</evidence>
<feature type="compositionally biased region" description="Acidic residues" evidence="4">
    <location>
        <begin position="131"/>
        <end position="144"/>
    </location>
</feature>
<evidence type="ECO:0000256" key="4">
    <source>
        <dbReference type="SAM" id="MobiDB-lite"/>
    </source>
</evidence>
<feature type="region of interest" description="Disordered" evidence="4">
    <location>
        <begin position="441"/>
        <end position="533"/>
    </location>
</feature>
<dbReference type="STRING" id="1081102.A0A167P0S6"/>
<evidence type="ECO:0000256" key="1">
    <source>
        <dbReference type="ARBA" id="ARBA00004123"/>
    </source>
</evidence>
<feature type="compositionally biased region" description="Acidic residues" evidence="4">
    <location>
        <begin position="441"/>
        <end position="510"/>
    </location>
</feature>
<feature type="region of interest" description="Disordered" evidence="4">
    <location>
        <begin position="37"/>
        <end position="146"/>
    </location>
</feature>
<keyword evidence="7" id="KW-1185">Reference proteome</keyword>
<sequence length="533" mass="56189">MSSTKRKAAPVRVAKPVTTRIAKPTLKPVVNEAKATVTGVPQTTTARGPVQQDAEAIEISSDSENSEDAVDAMDEDNEEESTAAPIQKHKQTKANGQPTATNAKLVPKPAANGTANGDEEDETASIKKDGNDEDDADTDTDEPTFGDLVREQHETVDVAAAFGLLPPNGGTATGTDDTLANGAGEYNQVAVKAGAKALAPPPTLASLGHLLNAALRSGDDANLEICFNTTTDASWVRNTIQRLDPALAGTLLQKLAARIHRRPGRAHTLIGWVQWTLIAHGGALLASQPGVTRALQSLHRVLEERARGLNSLLLLKGKLDMLEAQMQLRRLQRAGAGPNRNAAASFSSAAARVPGRLAGAGTGRTGANRRRNGRGQTNGAGSVDGGASDEDLEEVGITTYVEGDDDEAEEDKANAYEAGTGHIPVNGGLSSSNAMRDAVVDFEDETQLNGGGDDDDSEDDEDEYEGSGDEAQEVVEEMDEDGVVDEDEIDFDDVDDDEEDDDEDEEDNEDPTAAAQPPAKVQKKSGGAFSKRR</sequence>
<feature type="compositionally biased region" description="Acidic residues" evidence="4">
    <location>
        <begin position="64"/>
        <end position="81"/>
    </location>
</feature>
<dbReference type="EMBL" id="AZHD01000017">
    <property type="protein sequence ID" value="OAA56162.1"/>
    <property type="molecule type" value="Genomic_DNA"/>
</dbReference>
<dbReference type="GO" id="GO:1990904">
    <property type="term" value="C:ribonucleoprotein complex"/>
    <property type="evidence" value="ECO:0007669"/>
    <property type="project" value="UniProtKB-KW"/>
</dbReference>
<dbReference type="Pfam" id="PF04003">
    <property type="entry name" value="Utp12"/>
    <property type="match status" value="1"/>
</dbReference>
<evidence type="ECO:0000313" key="6">
    <source>
        <dbReference type="EMBL" id="OAA56162.1"/>
    </source>
</evidence>
<reference evidence="6 7" key="1">
    <citation type="journal article" date="2016" name="Genome Biol. Evol.">
        <title>Divergent and convergent evolution of fungal pathogenicity.</title>
        <authorList>
            <person name="Shang Y."/>
            <person name="Xiao G."/>
            <person name="Zheng P."/>
            <person name="Cen K."/>
            <person name="Zhan S."/>
            <person name="Wang C."/>
        </authorList>
    </citation>
    <scope>NUCLEOTIDE SEQUENCE [LARGE SCALE GENOMIC DNA]</scope>
    <source>
        <strain evidence="6 7">RCEF 264</strain>
    </source>
</reference>
<dbReference type="PANTHER" id="PTHR44267">
    <property type="entry name" value="WD REPEAT-CONTAINING PROTEIN 43"/>
    <property type="match status" value="1"/>
</dbReference>
<dbReference type="AlphaFoldDB" id="A0A167P0S6"/>
<dbReference type="InterPro" id="IPR052414">
    <property type="entry name" value="U3_snoRNA-assoc_WDR"/>
</dbReference>
<dbReference type="PANTHER" id="PTHR44267:SF1">
    <property type="entry name" value="WD REPEAT-CONTAINING PROTEIN 43"/>
    <property type="match status" value="1"/>
</dbReference>
<keyword evidence="2" id="KW-0539">Nucleus</keyword>
<keyword evidence="6" id="KW-0687">Ribonucleoprotein</keyword>
<dbReference type="GO" id="GO:0000462">
    <property type="term" value="P:maturation of SSU-rRNA from tricistronic rRNA transcript (SSU-rRNA, 5.8S rRNA, LSU-rRNA)"/>
    <property type="evidence" value="ECO:0007669"/>
    <property type="project" value="TreeGrafter"/>
</dbReference>
<comment type="similarity">
    <text evidence="3">Belongs to the UTP5 family.</text>
</comment>
<feature type="compositionally biased region" description="Polar residues" evidence="4">
    <location>
        <begin position="93"/>
        <end position="102"/>
    </location>
</feature>
<feature type="region of interest" description="Disordered" evidence="4">
    <location>
        <begin position="354"/>
        <end position="393"/>
    </location>
</feature>
<feature type="compositionally biased region" description="Low complexity" evidence="4">
    <location>
        <begin position="53"/>
        <end position="63"/>
    </location>
</feature>